<dbReference type="GO" id="GO:0016491">
    <property type="term" value="F:oxidoreductase activity"/>
    <property type="evidence" value="ECO:0007669"/>
    <property type="project" value="InterPro"/>
</dbReference>
<evidence type="ECO:0000313" key="5">
    <source>
        <dbReference type="Proteomes" id="UP000236340"/>
    </source>
</evidence>
<dbReference type="InterPro" id="IPR005025">
    <property type="entry name" value="FMN_Rdtase-like_dom"/>
</dbReference>
<dbReference type="AlphaFoldDB" id="A0A2K2HEC4"/>
<name>A0A2K2HEC4_9BACT</name>
<keyword evidence="2" id="KW-0288">FMN</keyword>
<dbReference type="Gene3D" id="3.40.50.360">
    <property type="match status" value="1"/>
</dbReference>
<protein>
    <submittedName>
        <fullName evidence="4">NAD(P)H dehydrogenase</fullName>
    </submittedName>
</protein>
<feature type="domain" description="NADPH-dependent FMN reductase-like" evidence="3">
    <location>
        <begin position="6"/>
        <end position="110"/>
    </location>
</feature>
<dbReference type="InterPro" id="IPR029039">
    <property type="entry name" value="Flavoprotein-like_sf"/>
</dbReference>
<organism evidence="4 5">
    <name type="scientific">Geothermobacter hydrogeniphilus</name>
    <dbReference type="NCBI Taxonomy" id="1969733"/>
    <lineage>
        <taxon>Bacteria</taxon>
        <taxon>Pseudomonadati</taxon>
        <taxon>Thermodesulfobacteriota</taxon>
        <taxon>Desulfuromonadia</taxon>
        <taxon>Desulfuromonadales</taxon>
        <taxon>Geothermobacteraceae</taxon>
        <taxon>Geothermobacter</taxon>
    </lineage>
</organism>
<proteinExistence type="predicted"/>
<dbReference type="OrthoDB" id="6398207at2"/>
<dbReference type="Pfam" id="PF03358">
    <property type="entry name" value="FMN_red"/>
    <property type="match status" value="1"/>
</dbReference>
<dbReference type="RefSeq" id="WP_103114109.1">
    <property type="nucleotide sequence ID" value="NZ_PPFX01000002.1"/>
</dbReference>
<evidence type="ECO:0000256" key="1">
    <source>
        <dbReference type="ARBA" id="ARBA00022630"/>
    </source>
</evidence>
<dbReference type="PANTHER" id="PTHR43278:SF2">
    <property type="entry name" value="IRON-SULFUR FLAVOPROTEIN"/>
    <property type="match status" value="1"/>
</dbReference>
<comment type="caution">
    <text evidence="4">The sequence shown here is derived from an EMBL/GenBank/DDBJ whole genome shotgun (WGS) entry which is preliminary data.</text>
</comment>
<gene>
    <name evidence="4" type="ORF">C2E25_01040</name>
</gene>
<evidence type="ECO:0000313" key="4">
    <source>
        <dbReference type="EMBL" id="PNU21647.1"/>
    </source>
</evidence>
<accession>A0A2K2HEC4</accession>
<dbReference type="PANTHER" id="PTHR43278">
    <property type="entry name" value="NAD(P)H-DEPENDENT FMN-CONTAINING OXIDOREDUCTASE YWQN-RELATED"/>
    <property type="match status" value="1"/>
</dbReference>
<evidence type="ECO:0000256" key="2">
    <source>
        <dbReference type="ARBA" id="ARBA00022643"/>
    </source>
</evidence>
<evidence type="ECO:0000259" key="3">
    <source>
        <dbReference type="Pfam" id="PF03358"/>
    </source>
</evidence>
<dbReference type="EMBL" id="PPFX01000002">
    <property type="protein sequence ID" value="PNU21647.1"/>
    <property type="molecule type" value="Genomic_DNA"/>
</dbReference>
<reference evidence="4 5" key="1">
    <citation type="journal article" date="2018" name="Genome Announc.">
        <title>Genome Sequence of Geothermobacter sp. HR-1 Iron Reducer from the Loihi Seamount.</title>
        <authorList>
            <person name="Smith H."/>
            <person name="Abuyen K."/>
            <person name="Tremblay J."/>
            <person name="Savalia P."/>
            <person name="Perez-Rodriguez I."/>
            <person name="Emerson D."/>
            <person name="Tully B."/>
            <person name="Amend J."/>
        </authorList>
    </citation>
    <scope>NUCLEOTIDE SEQUENCE [LARGE SCALE GENOMIC DNA]</scope>
    <source>
        <strain evidence="4 5">HR-1</strain>
    </source>
</reference>
<dbReference type="SUPFAM" id="SSF52218">
    <property type="entry name" value="Flavoproteins"/>
    <property type="match status" value="1"/>
</dbReference>
<dbReference type="InterPro" id="IPR051796">
    <property type="entry name" value="ISF_SsuE-like"/>
</dbReference>
<keyword evidence="1" id="KW-0285">Flavoprotein</keyword>
<sequence length="200" mass="21995">MAEDKKALAIIGSYRQGGTIDTVVGEIMTTIEESGLKTETIYLREQHIEFCTNCRACLQEQGSERGKCPFDDDMGAILAAIETADCLVLGAPVNFGNINALTRAFMERCISFAYWPWDTPAPKIRKPDPTKKALLISSSAAPAWLGRYFSGAPAALKKLSRMIGARPVGILWVGLVNRKNPSLSDKTRHRARNLARKLVL</sequence>
<dbReference type="Proteomes" id="UP000236340">
    <property type="component" value="Unassembled WGS sequence"/>
</dbReference>